<dbReference type="Pfam" id="PF02481">
    <property type="entry name" value="DNA_processg_A"/>
    <property type="match status" value="1"/>
</dbReference>
<dbReference type="Proteomes" id="UP000252100">
    <property type="component" value="Chromosome"/>
</dbReference>
<dbReference type="OrthoDB" id="9785707at2"/>
<name>A0A345BW12_9BACI</name>
<evidence type="ECO:0000256" key="1">
    <source>
        <dbReference type="ARBA" id="ARBA00006525"/>
    </source>
</evidence>
<dbReference type="NCBIfam" id="TIGR00732">
    <property type="entry name" value="dprA"/>
    <property type="match status" value="1"/>
</dbReference>
<gene>
    <name evidence="3" type="primary">dprA</name>
    <name evidence="3" type="ORF">DT065_03325</name>
</gene>
<comment type="similarity">
    <text evidence="1">Belongs to the DprA/Smf family.</text>
</comment>
<proteinExistence type="inferred from homology"/>
<protein>
    <submittedName>
        <fullName evidence="3">DNA-protecting protein DprA</fullName>
    </submittedName>
</protein>
<dbReference type="AlphaFoldDB" id="A0A345BW12"/>
<feature type="domain" description="Smf/DprA SLOG" evidence="2">
    <location>
        <begin position="80"/>
        <end position="283"/>
    </location>
</feature>
<dbReference type="SUPFAM" id="SSF102405">
    <property type="entry name" value="MCP/YpsA-like"/>
    <property type="match status" value="1"/>
</dbReference>
<dbReference type="EMBL" id="CP031092">
    <property type="protein sequence ID" value="AXF55143.1"/>
    <property type="molecule type" value="Genomic_DNA"/>
</dbReference>
<evidence type="ECO:0000313" key="4">
    <source>
        <dbReference type="Proteomes" id="UP000252100"/>
    </source>
</evidence>
<accession>A0A345BW12</accession>
<evidence type="ECO:0000313" key="3">
    <source>
        <dbReference type="EMBL" id="AXF55143.1"/>
    </source>
</evidence>
<dbReference type="GO" id="GO:0009294">
    <property type="term" value="P:DNA-mediated transformation"/>
    <property type="evidence" value="ECO:0007669"/>
    <property type="project" value="InterPro"/>
</dbReference>
<dbReference type="PANTHER" id="PTHR43022:SF1">
    <property type="entry name" value="PROTEIN SMF"/>
    <property type="match status" value="1"/>
</dbReference>
<dbReference type="Gene3D" id="3.40.50.450">
    <property type="match status" value="1"/>
</dbReference>
<dbReference type="InterPro" id="IPR003488">
    <property type="entry name" value="DprA"/>
</dbReference>
<organism evidence="3 4">
    <name type="scientific">Salicibibacter kimchii</name>
    <dbReference type="NCBI Taxonomy" id="2099786"/>
    <lineage>
        <taxon>Bacteria</taxon>
        <taxon>Bacillati</taxon>
        <taxon>Bacillota</taxon>
        <taxon>Bacilli</taxon>
        <taxon>Bacillales</taxon>
        <taxon>Bacillaceae</taxon>
        <taxon>Salicibibacter</taxon>
    </lineage>
</organism>
<sequence length="284" mass="31941">MSSYRQRLLHAHLAPGMTWRALQRLHADTPRLERYSDYSPDELVHLTGCHSKTARVWYTYWKSTSIVEQMRNMEEAGITAITKDDPAYPWRLKQMPDPPWVIYCKGDVSLCKEETLAVIGTRKPSNYGIRATEELLPPVIQSGRVIVSGLARGIDTIAHRRAILAKGKTVAVIAGGFFHIYPRENKALAETLAQNHLLISEYPPGRRPQKWHFPERNRIISALSDRLFVVEAGERSGTLITVDQALEQGRDVCALPGTIYSETSMGTNRLIEQGAAIVLRPSDL</sequence>
<evidence type="ECO:0000259" key="2">
    <source>
        <dbReference type="Pfam" id="PF02481"/>
    </source>
</evidence>
<dbReference type="InterPro" id="IPR057666">
    <property type="entry name" value="DrpA_SLOG"/>
</dbReference>
<keyword evidence="4" id="KW-1185">Reference proteome</keyword>
<dbReference type="KEGG" id="rue:DT065_03325"/>
<dbReference type="RefSeq" id="WP_114370872.1">
    <property type="nucleotide sequence ID" value="NZ_CP031092.1"/>
</dbReference>
<reference evidence="3 4" key="1">
    <citation type="journal article" date="2018" name="J. Microbiol.">
        <title>Salicibibacter kimchii gen. nov., sp. nov., a moderately halophilic and alkalitolerant bacterium in the family Bacillaceae, isolated from kimchi.</title>
        <authorList>
            <person name="Jang J.Y."/>
            <person name="Oh Y.J."/>
            <person name="Lim S.K."/>
            <person name="Park H.K."/>
            <person name="Lee C."/>
            <person name="Kim J.Y."/>
            <person name="Lee M.A."/>
            <person name="Choi H.J."/>
        </authorList>
    </citation>
    <scope>NUCLEOTIDE SEQUENCE [LARGE SCALE GENOMIC DNA]</scope>
    <source>
        <strain evidence="3 4">NKC1-1</strain>
    </source>
</reference>
<dbReference type="PANTHER" id="PTHR43022">
    <property type="entry name" value="PROTEIN SMF"/>
    <property type="match status" value="1"/>
</dbReference>